<reference evidence="10 11" key="1">
    <citation type="submission" date="2023-08" db="EMBL/GenBank/DDBJ databases">
        <title>Black Yeasts Isolated from many extreme environments.</title>
        <authorList>
            <person name="Coleine C."/>
            <person name="Stajich J.E."/>
            <person name="Selbmann L."/>
        </authorList>
    </citation>
    <scope>NUCLEOTIDE SEQUENCE [LARGE SCALE GENOMIC DNA]</scope>
    <source>
        <strain evidence="10 11">CCFEE 5792</strain>
    </source>
</reference>
<evidence type="ECO:0000313" key="11">
    <source>
        <dbReference type="Proteomes" id="UP001358417"/>
    </source>
</evidence>
<dbReference type="AlphaFoldDB" id="A0AAV9N242"/>
<evidence type="ECO:0000256" key="7">
    <source>
        <dbReference type="ARBA" id="ARBA00023054"/>
    </source>
</evidence>
<gene>
    <name evidence="10" type="ORF">LTR84_006208</name>
</gene>
<keyword evidence="6" id="KW-0698">rRNA processing</keyword>
<evidence type="ECO:0000313" key="10">
    <source>
        <dbReference type="EMBL" id="KAK5048018.1"/>
    </source>
</evidence>
<dbReference type="GeneID" id="89974380"/>
<evidence type="ECO:0000256" key="5">
    <source>
        <dbReference type="ARBA" id="ARBA00019827"/>
    </source>
</evidence>
<feature type="compositionally biased region" description="Basic and acidic residues" evidence="9">
    <location>
        <begin position="14"/>
        <end position="27"/>
    </location>
</feature>
<feature type="compositionally biased region" description="Basic and acidic residues" evidence="9">
    <location>
        <begin position="37"/>
        <end position="63"/>
    </location>
</feature>
<evidence type="ECO:0000256" key="4">
    <source>
        <dbReference type="ARBA" id="ARBA00018689"/>
    </source>
</evidence>
<proteinExistence type="inferred from homology"/>
<evidence type="ECO:0000256" key="3">
    <source>
        <dbReference type="ARBA" id="ARBA00006916"/>
    </source>
</evidence>
<comment type="subcellular location">
    <subcellularLocation>
        <location evidence="2">Nucleus</location>
        <location evidence="2">Nucleolus</location>
    </subcellularLocation>
</comment>
<dbReference type="GO" id="GO:0005730">
    <property type="term" value="C:nucleolus"/>
    <property type="evidence" value="ECO:0007669"/>
    <property type="project" value="UniProtKB-SubCell"/>
</dbReference>
<dbReference type="RefSeq" id="XP_064703524.1">
    <property type="nucleotide sequence ID" value="XM_064849769.1"/>
</dbReference>
<dbReference type="InterPro" id="IPR050786">
    <property type="entry name" value="EFG1_rRNA-proc"/>
</dbReference>
<comment type="function">
    <text evidence="1">Involved in rRNA processing.</text>
</comment>
<comment type="similarity">
    <text evidence="3">Belongs to the EFG1 family.</text>
</comment>
<feature type="compositionally biased region" description="Basic residues" evidence="9">
    <location>
        <begin position="1"/>
        <end position="12"/>
    </location>
</feature>
<name>A0AAV9N242_9EURO</name>
<feature type="region of interest" description="Disordered" evidence="9">
    <location>
        <begin position="305"/>
        <end position="341"/>
    </location>
</feature>
<feature type="compositionally biased region" description="Basic residues" evidence="9">
    <location>
        <begin position="81"/>
        <end position="90"/>
    </location>
</feature>
<evidence type="ECO:0000256" key="1">
    <source>
        <dbReference type="ARBA" id="ARBA00002773"/>
    </source>
</evidence>
<evidence type="ECO:0000256" key="9">
    <source>
        <dbReference type="SAM" id="MobiDB-lite"/>
    </source>
</evidence>
<dbReference type="GO" id="GO:0000462">
    <property type="term" value="P:maturation of SSU-rRNA from tricistronic rRNA transcript (SSU-rRNA, 5.8S rRNA, LSU-rRNA)"/>
    <property type="evidence" value="ECO:0007669"/>
    <property type="project" value="TreeGrafter"/>
</dbReference>
<protein>
    <recommendedName>
        <fullName evidence="4">rRNA-processing protein EFG1</fullName>
    </recommendedName>
    <alternativeName>
        <fullName evidence="5">rRNA-processing protein efg1</fullName>
    </alternativeName>
</protein>
<dbReference type="InterPro" id="IPR019310">
    <property type="entry name" value="Efg1"/>
</dbReference>
<comment type="caution">
    <text evidence="10">The sequence shown here is derived from an EMBL/GenBank/DDBJ whole genome shotgun (WGS) entry which is preliminary data.</text>
</comment>
<accession>A0AAV9N242</accession>
<keyword evidence="7" id="KW-0175">Coiled coil</keyword>
<evidence type="ECO:0000256" key="8">
    <source>
        <dbReference type="ARBA" id="ARBA00023242"/>
    </source>
</evidence>
<keyword evidence="11" id="KW-1185">Reference proteome</keyword>
<evidence type="ECO:0000256" key="2">
    <source>
        <dbReference type="ARBA" id="ARBA00004604"/>
    </source>
</evidence>
<dbReference type="PANTHER" id="PTHR33911">
    <property type="entry name" value="RRNA-PROCESSING PROTEIN EFG1"/>
    <property type="match status" value="1"/>
</dbReference>
<sequence length="341" mass="39472">MDHYSPKSRARNRASPDRDRRGRDHRSSSYRTPANSRHMDSYRPDQAKQPDRADRRDRGDRTSQHHSRTQRTEQLPPKTAGIKKKTKRARTTNPSTRIHSLKKLLNGSSNLPMTVRQEKERELAALLIDQEKKRIADDGRRNLSKYHFVRFIERQKCERSLKRLIQQRDTLDGQDESSKVHLEQKIHEGEVDLNYTKYAPLGEKYISLFPNLGNRKNNLPMPTEDSAILNSQEADDLLNFEDEQSNLLRLASDEKPPMWYQVEECMLEGQLKLEALREGKLTAGTKLDKELTAVGNKNEVASRVERDQRLLRDPSLADENVIDQPDQDSDGNMSDGGFFER</sequence>
<dbReference type="GO" id="GO:0030688">
    <property type="term" value="C:preribosome, small subunit precursor"/>
    <property type="evidence" value="ECO:0007669"/>
    <property type="project" value="TreeGrafter"/>
</dbReference>
<dbReference type="EMBL" id="JAVRRD010000023">
    <property type="protein sequence ID" value="KAK5048018.1"/>
    <property type="molecule type" value="Genomic_DNA"/>
</dbReference>
<dbReference type="Pfam" id="PF10153">
    <property type="entry name" value="Efg1"/>
    <property type="match status" value="1"/>
</dbReference>
<organism evidence="10 11">
    <name type="scientific">Exophiala bonariae</name>
    <dbReference type="NCBI Taxonomy" id="1690606"/>
    <lineage>
        <taxon>Eukaryota</taxon>
        <taxon>Fungi</taxon>
        <taxon>Dikarya</taxon>
        <taxon>Ascomycota</taxon>
        <taxon>Pezizomycotina</taxon>
        <taxon>Eurotiomycetes</taxon>
        <taxon>Chaetothyriomycetidae</taxon>
        <taxon>Chaetothyriales</taxon>
        <taxon>Herpotrichiellaceae</taxon>
        <taxon>Exophiala</taxon>
    </lineage>
</organism>
<dbReference type="PANTHER" id="PTHR33911:SF1">
    <property type="entry name" value="RRNA-PROCESSING PROTEIN EFG1"/>
    <property type="match status" value="1"/>
</dbReference>
<keyword evidence="8" id="KW-0539">Nucleus</keyword>
<evidence type="ECO:0000256" key="6">
    <source>
        <dbReference type="ARBA" id="ARBA00022552"/>
    </source>
</evidence>
<feature type="region of interest" description="Disordered" evidence="9">
    <location>
        <begin position="1"/>
        <end position="95"/>
    </location>
</feature>
<dbReference type="Proteomes" id="UP001358417">
    <property type="component" value="Unassembled WGS sequence"/>
</dbReference>